<dbReference type="GeneID" id="77932346"/>
<evidence type="ECO:0000313" key="2">
    <source>
        <dbReference type="Proteomes" id="UP000693725"/>
    </source>
</evidence>
<dbReference type="Proteomes" id="UP000693725">
    <property type="component" value="Segment"/>
</dbReference>
<proteinExistence type="predicted"/>
<dbReference type="KEGG" id="vg:77932346"/>
<keyword evidence="2" id="KW-1185">Reference proteome</keyword>
<dbReference type="RefSeq" id="YP_010656469.1">
    <property type="nucleotide sequence ID" value="NC_070838.1"/>
</dbReference>
<evidence type="ECO:0000313" key="1">
    <source>
        <dbReference type="EMBL" id="QWY82828.1"/>
    </source>
</evidence>
<sequence length="118" mass="12791">MPEQPPTLIHFARIAAGFQHPVCGAGDDPVVTANHGQVTCFACRRSTAFRDSRTAEGLLRLDAVVKASAPMQELHRSGLAYIVKRGLNSGTNDGEHEALVELADALGLVYDEETDKYR</sequence>
<dbReference type="EMBL" id="MW862992">
    <property type="protein sequence ID" value="QWY82828.1"/>
    <property type="molecule type" value="Genomic_DNA"/>
</dbReference>
<reference evidence="1" key="1">
    <citation type="submission" date="2021-04" db="EMBL/GenBank/DDBJ databases">
        <authorList>
            <person name="Edwards E.G."/>
            <person name="Siddiqui F.A."/>
            <person name="Anastasi R.E."/>
            <person name="Conroy D.J."/>
            <person name="Gerton T.J."/>
            <person name="Laizure I.E."/>
            <person name="Reynolds J.D."/>
            <person name="Ulker M."/>
            <person name="Ouellette S.K."/>
            <person name="Duggan K.O."/>
            <person name="Johnson K.C."/>
            <person name="MacLea K.S."/>
            <person name="Garlena R.A."/>
            <person name="Russell D.A."/>
            <person name="Jacobs-Sera D."/>
            <person name="Hatfull G.F."/>
        </authorList>
    </citation>
    <scope>NUCLEOTIDE SEQUENCE</scope>
</reference>
<accession>A0A8F3EA50</accession>
<organism evidence="1 2">
    <name type="scientific">Arthrobacter phage SilentRX</name>
    <dbReference type="NCBI Taxonomy" id="2836091"/>
    <lineage>
        <taxon>Viruses</taxon>
        <taxon>Duplodnaviria</taxon>
        <taxon>Heunggongvirae</taxon>
        <taxon>Uroviricota</taxon>
        <taxon>Caudoviricetes</taxon>
        <taxon>Silentrexvirus</taxon>
        <taxon>Silentrexvirus silentrx</taxon>
    </lineage>
</organism>
<name>A0A8F3EA50_9CAUD</name>
<gene>
    <name evidence="1" type="primary">88</name>
    <name evidence="1" type="ORF">SEA_SILENTRX_88</name>
</gene>
<protein>
    <submittedName>
        <fullName evidence="1">DNA primase domain protein</fullName>
    </submittedName>
</protein>